<accession>A0A0P0XFK9</accession>
<reference evidence="2 3" key="3">
    <citation type="journal article" date="2013" name="Rice">
        <title>Improvement of the Oryza sativa Nipponbare reference genome using next generation sequence and optical map data.</title>
        <authorList>
            <person name="Kawahara Y."/>
            <person name="de la Bastide M."/>
            <person name="Hamilton J.P."/>
            <person name="Kanamori H."/>
            <person name="McCombie W.R."/>
            <person name="Ouyang S."/>
            <person name="Schwartz D.C."/>
            <person name="Tanaka T."/>
            <person name="Wu J."/>
            <person name="Zhou S."/>
            <person name="Childs K.L."/>
            <person name="Davidson R.M."/>
            <person name="Lin H."/>
            <person name="Quesada-Ocampo L."/>
            <person name="Vaillancourt B."/>
            <person name="Sakai H."/>
            <person name="Lee S.S."/>
            <person name="Kim J."/>
            <person name="Numa H."/>
            <person name="Itoh T."/>
            <person name="Buell C.R."/>
            <person name="Matsumoto T."/>
        </authorList>
    </citation>
    <scope>NUCLEOTIDE SEQUENCE [LARGE SCALE GENOMIC DNA]</scope>
    <source>
        <strain evidence="3">cv. Nipponbare</strain>
    </source>
</reference>
<organism evidence="2 3">
    <name type="scientific">Oryza sativa subsp. japonica</name>
    <name type="common">Rice</name>
    <dbReference type="NCBI Taxonomy" id="39947"/>
    <lineage>
        <taxon>Eukaryota</taxon>
        <taxon>Viridiplantae</taxon>
        <taxon>Streptophyta</taxon>
        <taxon>Embryophyta</taxon>
        <taxon>Tracheophyta</taxon>
        <taxon>Spermatophyta</taxon>
        <taxon>Magnoliopsida</taxon>
        <taxon>Liliopsida</taxon>
        <taxon>Poales</taxon>
        <taxon>Poaceae</taxon>
        <taxon>BOP clade</taxon>
        <taxon>Oryzoideae</taxon>
        <taxon>Oryzeae</taxon>
        <taxon>Oryzinae</taxon>
        <taxon>Oryza</taxon>
        <taxon>Oryza sativa</taxon>
    </lineage>
</organism>
<gene>
    <name evidence="2" type="ordered locus">Os08g0411900</name>
    <name evidence="2" type="ORF">OSNPB_080411900</name>
</gene>
<protein>
    <submittedName>
        <fullName evidence="2">Os08g0411900 protein</fullName>
    </submittedName>
</protein>
<feature type="region of interest" description="Disordered" evidence="1">
    <location>
        <begin position="1"/>
        <end position="42"/>
    </location>
</feature>
<dbReference type="InParanoid" id="A0A0P0XFK9"/>
<feature type="region of interest" description="Disordered" evidence="1">
    <location>
        <begin position="91"/>
        <end position="112"/>
    </location>
</feature>
<evidence type="ECO:0000313" key="3">
    <source>
        <dbReference type="Proteomes" id="UP000059680"/>
    </source>
</evidence>
<evidence type="ECO:0000256" key="1">
    <source>
        <dbReference type="SAM" id="MobiDB-lite"/>
    </source>
</evidence>
<sequence length="125" mass="13466">SARRLAAVRRRRPSTAVRLERQRDSAITATSRGCRRSSGSVGLGERNAVQLGERLELGPQPPPPHVAARFGAAASPVFRKELGIVGVEARGEGTTEPDGMPSSHIHDNLMSGMKHPLEIPNFLLK</sequence>
<reference evidence="3" key="1">
    <citation type="journal article" date="2005" name="Nature">
        <title>The map-based sequence of the rice genome.</title>
        <authorList>
            <consortium name="International rice genome sequencing project (IRGSP)"/>
            <person name="Matsumoto T."/>
            <person name="Wu J."/>
            <person name="Kanamori H."/>
            <person name="Katayose Y."/>
            <person name="Fujisawa M."/>
            <person name="Namiki N."/>
            <person name="Mizuno H."/>
            <person name="Yamamoto K."/>
            <person name="Antonio B.A."/>
            <person name="Baba T."/>
            <person name="Sakata K."/>
            <person name="Nagamura Y."/>
            <person name="Aoki H."/>
            <person name="Arikawa K."/>
            <person name="Arita K."/>
            <person name="Bito T."/>
            <person name="Chiden Y."/>
            <person name="Fujitsuka N."/>
            <person name="Fukunaka R."/>
            <person name="Hamada M."/>
            <person name="Harada C."/>
            <person name="Hayashi A."/>
            <person name="Hijishita S."/>
            <person name="Honda M."/>
            <person name="Hosokawa S."/>
            <person name="Ichikawa Y."/>
            <person name="Idonuma A."/>
            <person name="Iijima M."/>
            <person name="Ikeda M."/>
            <person name="Ikeno M."/>
            <person name="Ito K."/>
            <person name="Ito S."/>
            <person name="Ito T."/>
            <person name="Ito Y."/>
            <person name="Ito Y."/>
            <person name="Iwabuchi A."/>
            <person name="Kamiya K."/>
            <person name="Karasawa W."/>
            <person name="Kurita K."/>
            <person name="Katagiri S."/>
            <person name="Kikuta A."/>
            <person name="Kobayashi H."/>
            <person name="Kobayashi N."/>
            <person name="Machita K."/>
            <person name="Maehara T."/>
            <person name="Masukawa M."/>
            <person name="Mizubayashi T."/>
            <person name="Mukai Y."/>
            <person name="Nagasaki H."/>
            <person name="Nagata Y."/>
            <person name="Naito S."/>
            <person name="Nakashima M."/>
            <person name="Nakama Y."/>
            <person name="Nakamichi Y."/>
            <person name="Nakamura M."/>
            <person name="Meguro A."/>
            <person name="Negishi M."/>
            <person name="Ohta I."/>
            <person name="Ohta T."/>
            <person name="Okamoto M."/>
            <person name="Ono N."/>
            <person name="Saji S."/>
            <person name="Sakaguchi M."/>
            <person name="Sakai K."/>
            <person name="Shibata M."/>
            <person name="Shimokawa T."/>
            <person name="Song J."/>
            <person name="Takazaki Y."/>
            <person name="Terasawa K."/>
            <person name="Tsugane M."/>
            <person name="Tsuji K."/>
            <person name="Ueda S."/>
            <person name="Waki K."/>
            <person name="Yamagata H."/>
            <person name="Yamamoto M."/>
            <person name="Yamamoto S."/>
            <person name="Yamane H."/>
            <person name="Yoshiki S."/>
            <person name="Yoshihara R."/>
            <person name="Yukawa K."/>
            <person name="Zhong H."/>
            <person name="Yano M."/>
            <person name="Yuan Q."/>
            <person name="Ouyang S."/>
            <person name="Liu J."/>
            <person name="Jones K.M."/>
            <person name="Gansberger K."/>
            <person name="Moffat K."/>
            <person name="Hill J."/>
            <person name="Bera J."/>
            <person name="Fadrosh D."/>
            <person name="Jin S."/>
            <person name="Johri S."/>
            <person name="Kim M."/>
            <person name="Overton L."/>
            <person name="Reardon M."/>
            <person name="Tsitrin T."/>
            <person name="Vuong H."/>
            <person name="Weaver B."/>
            <person name="Ciecko A."/>
            <person name="Tallon L."/>
            <person name="Jackson J."/>
            <person name="Pai G."/>
            <person name="Aken S.V."/>
            <person name="Utterback T."/>
            <person name="Reidmuller S."/>
            <person name="Feldblyum T."/>
            <person name="Hsiao J."/>
            <person name="Zismann V."/>
            <person name="Iobst S."/>
            <person name="de Vazeille A.R."/>
            <person name="Buell C.R."/>
            <person name="Ying K."/>
            <person name="Li Y."/>
            <person name="Lu T."/>
            <person name="Huang Y."/>
            <person name="Zhao Q."/>
            <person name="Feng Q."/>
            <person name="Zhang L."/>
            <person name="Zhu J."/>
            <person name="Weng Q."/>
            <person name="Mu J."/>
            <person name="Lu Y."/>
            <person name="Fan D."/>
            <person name="Liu Y."/>
            <person name="Guan J."/>
            <person name="Zhang Y."/>
            <person name="Yu S."/>
            <person name="Liu X."/>
            <person name="Zhang Y."/>
            <person name="Hong G."/>
            <person name="Han B."/>
            <person name="Choisne N."/>
            <person name="Demange N."/>
            <person name="Orjeda G."/>
            <person name="Samain S."/>
            <person name="Cattolico L."/>
            <person name="Pelletier E."/>
            <person name="Couloux A."/>
            <person name="Segurens B."/>
            <person name="Wincker P."/>
            <person name="D'Hont A."/>
            <person name="Scarpelli C."/>
            <person name="Weissenbach J."/>
            <person name="Salanoubat M."/>
            <person name="Quetier F."/>
            <person name="Yu Y."/>
            <person name="Kim H.R."/>
            <person name="Rambo T."/>
            <person name="Currie J."/>
            <person name="Collura K."/>
            <person name="Luo M."/>
            <person name="Yang T."/>
            <person name="Ammiraju J.S.S."/>
            <person name="Engler F."/>
            <person name="Soderlund C."/>
            <person name="Wing R.A."/>
            <person name="Palmer L.E."/>
            <person name="de la Bastide M."/>
            <person name="Spiegel L."/>
            <person name="Nascimento L."/>
            <person name="Zutavern T."/>
            <person name="O'Shaughnessy A."/>
            <person name="Dike S."/>
            <person name="Dedhia N."/>
            <person name="Preston R."/>
            <person name="Balija V."/>
            <person name="McCombie W.R."/>
            <person name="Chow T."/>
            <person name="Chen H."/>
            <person name="Chung M."/>
            <person name="Chen C."/>
            <person name="Shaw J."/>
            <person name="Wu H."/>
            <person name="Hsiao K."/>
            <person name="Chao Y."/>
            <person name="Chu M."/>
            <person name="Cheng C."/>
            <person name="Hour A."/>
            <person name="Lee P."/>
            <person name="Lin S."/>
            <person name="Lin Y."/>
            <person name="Liou J."/>
            <person name="Liu S."/>
            <person name="Hsing Y."/>
            <person name="Raghuvanshi S."/>
            <person name="Mohanty A."/>
            <person name="Bharti A.K."/>
            <person name="Gaur A."/>
            <person name="Gupta V."/>
            <person name="Kumar D."/>
            <person name="Ravi V."/>
            <person name="Vij S."/>
            <person name="Kapur A."/>
            <person name="Khurana P."/>
            <person name="Khurana P."/>
            <person name="Khurana J.P."/>
            <person name="Tyagi A.K."/>
            <person name="Gaikwad K."/>
            <person name="Singh A."/>
            <person name="Dalal V."/>
            <person name="Srivastava S."/>
            <person name="Dixit A."/>
            <person name="Pal A.K."/>
            <person name="Ghazi I.A."/>
            <person name="Yadav M."/>
            <person name="Pandit A."/>
            <person name="Bhargava A."/>
            <person name="Sureshbabu K."/>
            <person name="Batra K."/>
            <person name="Sharma T.R."/>
            <person name="Mohapatra T."/>
            <person name="Singh N.K."/>
            <person name="Messing J."/>
            <person name="Nelson A.B."/>
            <person name="Fuks G."/>
            <person name="Kavchok S."/>
            <person name="Keizer G."/>
            <person name="Linton E."/>
            <person name="Llaca V."/>
            <person name="Song R."/>
            <person name="Tanyolac B."/>
            <person name="Young S."/>
            <person name="Ho-Il K."/>
            <person name="Hahn J.H."/>
            <person name="Sangsakoo G."/>
            <person name="Vanavichit A."/>
            <person name="de Mattos Luiz.A.T."/>
            <person name="Zimmer P.D."/>
            <person name="Malone G."/>
            <person name="Dellagostin O."/>
            <person name="de Oliveira A.C."/>
            <person name="Bevan M."/>
            <person name="Bancroft I."/>
            <person name="Minx P."/>
            <person name="Cordum H."/>
            <person name="Wilson R."/>
            <person name="Cheng Z."/>
            <person name="Jin W."/>
            <person name="Jiang J."/>
            <person name="Leong S.A."/>
            <person name="Iwama H."/>
            <person name="Gojobori T."/>
            <person name="Itoh T."/>
            <person name="Niimura Y."/>
            <person name="Fujii Y."/>
            <person name="Habara T."/>
            <person name="Sakai H."/>
            <person name="Sato Y."/>
            <person name="Wilson G."/>
            <person name="Kumar K."/>
            <person name="McCouch S."/>
            <person name="Juretic N."/>
            <person name="Hoen D."/>
            <person name="Wright S."/>
            <person name="Bruskiewich R."/>
            <person name="Bureau T."/>
            <person name="Miyao A."/>
            <person name="Hirochika H."/>
            <person name="Nishikawa T."/>
            <person name="Kadowaki K."/>
            <person name="Sugiura M."/>
            <person name="Burr B."/>
            <person name="Sasaki T."/>
        </authorList>
    </citation>
    <scope>NUCLEOTIDE SEQUENCE [LARGE SCALE GENOMIC DNA]</scope>
    <source>
        <strain evidence="3">cv. Nipponbare</strain>
    </source>
</reference>
<dbReference type="AlphaFoldDB" id="A0A0P0XFK9"/>
<dbReference type="PaxDb" id="39947-A0A0P0XFK9"/>
<feature type="compositionally biased region" description="Basic residues" evidence="1">
    <location>
        <begin position="1"/>
        <end position="13"/>
    </location>
</feature>
<dbReference type="Proteomes" id="UP000059680">
    <property type="component" value="Chromosome 8"/>
</dbReference>
<name>A0A0P0XFK9_ORYSJ</name>
<reference evidence="2 3" key="2">
    <citation type="journal article" date="2013" name="Plant Cell Physiol.">
        <title>Rice Annotation Project Database (RAP-DB): an integrative and interactive database for rice genomics.</title>
        <authorList>
            <person name="Sakai H."/>
            <person name="Lee S.S."/>
            <person name="Tanaka T."/>
            <person name="Numa H."/>
            <person name="Kim J."/>
            <person name="Kawahara Y."/>
            <person name="Wakimoto H."/>
            <person name="Yang C.C."/>
            <person name="Iwamoto M."/>
            <person name="Abe T."/>
            <person name="Yamada Y."/>
            <person name="Muto A."/>
            <person name="Inokuchi H."/>
            <person name="Ikemura T."/>
            <person name="Matsumoto T."/>
            <person name="Sasaki T."/>
            <person name="Itoh T."/>
        </authorList>
    </citation>
    <scope>NUCLEOTIDE SEQUENCE [LARGE SCALE GENOMIC DNA]</scope>
    <source>
        <strain evidence="3">cv. Nipponbare</strain>
    </source>
</reference>
<proteinExistence type="predicted"/>
<evidence type="ECO:0000313" key="2">
    <source>
        <dbReference type="EMBL" id="BAT05407.1"/>
    </source>
</evidence>
<dbReference type="Gramene" id="Os08t0411900-01">
    <property type="protein sequence ID" value="Os08t0411900-01"/>
    <property type="gene ID" value="Os08g0411900"/>
</dbReference>
<keyword evidence="3" id="KW-1185">Reference proteome</keyword>
<dbReference type="EMBL" id="AP014964">
    <property type="protein sequence ID" value="BAT05407.1"/>
    <property type="molecule type" value="Genomic_DNA"/>
</dbReference>
<feature type="non-terminal residue" evidence="2">
    <location>
        <position position="125"/>
    </location>
</feature>